<dbReference type="Gene3D" id="3.40.50.300">
    <property type="entry name" value="P-loop containing nucleotide triphosphate hydrolases"/>
    <property type="match status" value="1"/>
</dbReference>
<dbReference type="InterPro" id="IPR056884">
    <property type="entry name" value="NPHP3-like_N"/>
</dbReference>
<feature type="repeat" description="ANK" evidence="4">
    <location>
        <begin position="1696"/>
        <end position="1720"/>
    </location>
</feature>
<keyword evidence="9" id="KW-1185">Reference proteome</keyword>
<evidence type="ECO:0000256" key="5">
    <source>
        <dbReference type="SAM" id="MobiDB-lite"/>
    </source>
</evidence>
<feature type="repeat" description="ANK" evidence="4">
    <location>
        <begin position="1333"/>
        <end position="1365"/>
    </location>
</feature>
<dbReference type="InterPro" id="IPR036770">
    <property type="entry name" value="Ankyrin_rpt-contain_sf"/>
</dbReference>
<proteinExistence type="predicted"/>
<dbReference type="SUPFAM" id="SSF52540">
    <property type="entry name" value="P-loop containing nucleoside triphosphate hydrolases"/>
    <property type="match status" value="1"/>
</dbReference>
<feature type="repeat" description="ANK" evidence="4">
    <location>
        <begin position="1366"/>
        <end position="1398"/>
    </location>
</feature>
<dbReference type="SMART" id="SM00248">
    <property type="entry name" value="ANK"/>
    <property type="match status" value="26"/>
</dbReference>
<feature type="repeat" description="ANK" evidence="4">
    <location>
        <begin position="1564"/>
        <end position="1596"/>
    </location>
</feature>
<evidence type="ECO:0000259" key="6">
    <source>
        <dbReference type="Pfam" id="PF22939"/>
    </source>
</evidence>
<dbReference type="Gene3D" id="1.25.40.20">
    <property type="entry name" value="Ankyrin repeat-containing domain"/>
    <property type="match status" value="6"/>
</dbReference>
<feature type="region of interest" description="Disordered" evidence="5">
    <location>
        <begin position="1687"/>
        <end position="1708"/>
    </location>
</feature>
<keyword evidence="2" id="KW-0677">Repeat</keyword>
<dbReference type="PROSITE" id="PS50088">
    <property type="entry name" value="ANK_REPEAT"/>
    <property type="match status" value="21"/>
</dbReference>
<organism evidence="8 9">
    <name type="scientific">Trichoderma guizhouense</name>
    <dbReference type="NCBI Taxonomy" id="1491466"/>
    <lineage>
        <taxon>Eukaryota</taxon>
        <taxon>Fungi</taxon>
        <taxon>Dikarya</taxon>
        <taxon>Ascomycota</taxon>
        <taxon>Pezizomycotina</taxon>
        <taxon>Sordariomycetes</taxon>
        <taxon>Hypocreomycetidae</taxon>
        <taxon>Hypocreales</taxon>
        <taxon>Hypocreaceae</taxon>
        <taxon>Trichoderma</taxon>
    </lineage>
</organism>
<dbReference type="Pfam" id="PF22939">
    <property type="entry name" value="WHD_GPIID"/>
    <property type="match status" value="1"/>
</dbReference>
<dbReference type="PROSITE" id="PS50297">
    <property type="entry name" value="ANK_REP_REGION"/>
    <property type="match status" value="19"/>
</dbReference>
<feature type="repeat" description="ANK" evidence="4">
    <location>
        <begin position="1001"/>
        <end position="1033"/>
    </location>
</feature>
<dbReference type="SUPFAM" id="SSF53167">
    <property type="entry name" value="Purine and uridine phosphorylases"/>
    <property type="match status" value="1"/>
</dbReference>
<feature type="repeat" description="ANK" evidence="4">
    <location>
        <begin position="1465"/>
        <end position="1497"/>
    </location>
</feature>
<feature type="repeat" description="ANK" evidence="4">
    <location>
        <begin position="1631"/>
        <end position="1653"/>
    </location>
</feature>
<dbReference type="Pfam" id="PF00023">
    <property type="entry name" value="Ank"/>
    <property type="match status" value="3"/>
</dbReference>
<dbReference type="Proteomes" id="UP000191004">
    <property type="component" value="Unassembled WGS sequence"/>
</dbReference>
<feature type="repeat" description="ANK" evidence="4">
    <location>
        <begin position="968"/>
        <end position="1000"/>
    </location>
</feature>
<dbReference type="InterPro" id="IPR054471">
    <property type="entry name" value="GPIID_WHD"/>
</dbReference>
<evidence type="ECO:0000256" key="1">
    <source>
        <dbReference type="ARBA" id="ARBA00012210"/>
    </source>
</evidence>
<gene>
    <name evidence="8" type="ORF">A0O28_0084930</name>
</gene>
<feature type="repeat" description="ANK" evidence="4">
    <location>
        <begin position="1034"/>
        <end position="1066"/>
    </location>
</feature>
<dbReference type="InterPro" id="IPR035994">
    <property type="entry name" value="Nucleoside_phosphorylase_sf"/>
</dbReference>
<feature type="repeat" description="ANK" evidence="4">
    <location>
        <begin position="1432"/>
        <end position="1464"/>
    </location>
</feature>
<feature type="repeat" description="ANK" evidence="4">
    <location>
        <begin position="1267"/>
        <end position="1299"/>
    </location>
</feature>
<feature type="repeat" description="ANK" evidence="4">
    <location>
        <begin position="1234"/>
        <end position="1266"/>
    </location>
</feature>
<evidence type="ECO:0000313" key="9">
    <source>
        <dbReference type="Proteomes" id="UP000191004"/>
    </source>
</evidence>
<dbReference type="OrthoDB" id="448455at2759"/>
<dbReference type="Gene3D" id="3.40.50.1580">
    <property type="entry name" value="Nucleoside phosphorylase domain"/>
    <property type="match status" value="1"/>
</dbReference>
<dbReference type="EC" id="2.3.1.225" evidence="1"/>
<feature type="repeat" description="ANK" evidence="4">
    <location>
        <begin position="1300"/>
        <end position="1332"/>
    </location>
</feature>
<protein>
    <recommendedName>
        <fullName evidence="1">protein S-acyltransferase</fullName>
        <ecNumber evidence="1">2.3.1.225</ecNumber>
    </recommendedName>
</protein>
<dbReference type="Pfam" id="PF12796">
    <property type="entry name" value="Ank_2"/>
    <property type="match status" value="6"/>
</dbReference>
<evidence type="ECO:0000256" key="3">
    <source>
        <dbReference type="ARBA" id="ARBA00023043"/>
    </source>
</evidence>
<dbReference type="SUPFAM" id="SSF48403">
    <property type="entry name" value="Ankyrin repeat"/>
    <property type="match status" value="3"/>
</dbReference>
<feature type="repeat" description="ANK" evidence="4">
    <location>
        <begin position="1167"/>
        <end position="1199"/>
    </location>
</feature>
<dbReference type="EMBL" id="LVVK01000011">
    <property type="protein sequence ID" value="OPB42857.1"/>
    <property type="molecule type" value="Genomic_DNA"/>
</dbReference>
<dbReference type="PANTHER" id="PTHR24161:SF85">
    <property type="entry name" value="PALMITOYLTRANSFERASE HIP14"/>
    <property type="match status" value="1"/>
</dbReference>
<dbReference type="Pfam" id="PF13857">
    <property type="entry name" value="Ank_5"/>
    <property type="match status" value="1"/>
</dbReference>
<dbReference type="InterPro" id="IPR027417">
    <property type="entry name" value="P-loop_NTPase"/>
</dbReference>
<evidence type="ECO:0000313" key="8">
    <source>
        <dbReference type="EMBL" id="OPB42857.1"/>
    </source>
</evidence>
<sequence length="1720" mass="190459">MAPEERSYEDYSVGWICALPKEQTAATAMLDERHPGLPKPMNDTNTYTLGSIGSHNVVIACLPKGQYGNNSAANVAALMIRAFPSIKIGLLVGIGGGVPTKVRLGDVVVSTPSGQYPGVVQWDLGKATEGGNFERTGALSTPPISLLTALAKLETEHELEGPKIPSFLEEIKEKYPRLVKKYLKSDSLQDLLFRADYAHVRDPFMNALSPTGGVIESSQDEDLASEDEYGEPCPFCDSNQAVKRESRPMRVHYGLIASGNMVIKDGLLRDQLKDSLGGNVLCFEMEAAGLMNNFPCLVIRGICDYCDSHKNKAWQEHAAAVAAAFAKELLGCIQSSDVKGEKSIRDVISEVKQDFQLVIDVATETQKQLDAIRDENERKKRIDTLNWISPLDPHIIQNDYFRRCEPDTGQEFVNSEEVQNWISTSKQTLFSQGIPGAGKTFQMAILVNYLVERFRDDARVGVAYLYYNFKKQQEQNAEHMLESLIKQLASKSRPFCNAVYQLRERHDALKTRPLLKELYSTLSSVIQPFSRVFILIDALDEGDDSERTKFLEQIFGIQKKTELNLFATSRTINTIAATFRGSISRDIIPTRHDIFQFLNARMFELPEFVWDNPALQNEIKEAVEPAIGGMFLLAQLYTDSLAGKPTPEAMRDTLENIHQASSSEDRSQVLNKAYDKSMERIQQLRGNLSRHGLLIFSWLVKAKRQLKLAELQEALAVEVGASKLNRDNIPTVKHITQACASLVIVEGDTVELVHHTAQEYFENSGNRWILKAHAEMAKICMTYLSFSCFIQELCFSEADLSRRIQNHPFYSYAAENWNYHTNEASEDLEASLVVEFLRSPPLDGGWYQSLLYGYSGKDFRHGPIPTGLKALHVAAFFGLQDNVIAELLEQEDDPNLHDAESRLPIWWAAWSGNDRVVRRLLKVTANLESRDTKYGSSPLLIAAARGFETVVKTLLTVSPIESKTSLADGWTTLMVAAYNGRKAVFDLLLKKGADIEATDNQGQTPLTSAARLGYSKAVEWLVENGANIEARDSNKRTPLMWATTEKRENLIRYLIENGANMDAMDTENQTPFTIALQEKLKSIIELIIRSGVNLNIIMRNNYTPLTMAINDGDNDIARWLIEKGARLNKEDGYAMTPLITAIEKENKYIVEFLIEKGAGLEVKGYSTGDTPLIFAVAEHLRDMVELLISKGASLEAHNEANAETALIMASGSKYTDIAQLLIERGANVEAKGIDGETPLFRAAINDQTAAIQLLLVNNASIEARDNDGNTPLNTAARWGKLRAIQLLLTNEANIETRNDNSDTPLSSAVSNGHAKAVKMLLTHGANIETINNNGFTALIKASLNGKLEVVQVLLASNANVEARDSDGDTALSNAAAYGHSEVIRQLLTHNANIEARNNNGSTPLIKACVNDKLEAVQVLLASNANVEARDNDGDTALNGAAMLGYSEVIRQLLTHHANIETRDNSDNTPLLQATRWGKLEAARLLLSNKANVEAKNNNGETALMLAAKHNELEVIRLLLNNHANTEAKDKKGDTPLIFAARFGHAEAVQLLLANNARIGSTNKCKNNALCYAVRNGHSSTVKVLLEKGADTDRQSIYGETLMHEAIDTEELELVQVLLRFPDIQIDGKDNAGRTPLSHAAQNGEESIVKALLDSRQVDANKKDNEGRTPLFFAASSNIARMLLKEPRVDVNSKDKNGRTPLRHAHDRGNQELVKFLRRHG</sequence>
<name>A0A1T3CP48_9HYPO</name>
<evidence type="ECO:0000256" key="2">
    <source>
        <dbReference type="ARBA" id="ARBA00022737"/>
    </source>
</evidence>
<dbReference type="Pfam" id="PF24883">
    <property type="entry name" value="NPHP3_N"/>
    <property type="match status" value="1"/>
</dbReference>
<dbReference type="GO" id="GO:0009116">
    <property type="term" value="P:nucleoside metabolic process"/>
    <property type="evidence" value="ECO:0007669"/>
    <property type="project" value="InterPro"/>
</dbReference>
<dbReference type="GO" id="GO:0019706">
    <property type="term" value="F:protein-cysteine S-palmitoyltransferase activity"/>
    <property type="evidence" value="ECO:0007669"/>
    <property type="project" value="UniProtKB-EC"/>
</dbReference>
<feature type="repeat" description="ANK" evidence="4">
    <location>
        <begin position="1531"/>
        <end position="1563"/>
    </location>
</feature>
<feature type="domain" description="Nephrocystin 3-like N-terminal" evidence="7">
    <location>
        <begin position="407"/>
        <end position="570"/>
    </location>
</feature>
<dbReference type="InterPro" id="IPR002110">
    <property type="entry name" value="Ankyrin_rpt"/>
</dbReference>
<keyword evidence="3 4" id="KW-0040">ANK repeat</keyword>
<feature type="repeat" description="ANK" evidence="4">
    <location>
        <begin position="1133"/>
        <end position="1165"/>
    </location>
</feature>
<feature type="repeat" description="ANK" evidence="4">
    <location>
        <begin position="1201"/>
        <end position="1233"/>
    </location>
</feature>
<reference evidence="8 9" key="1">
    <citation type="submission" date="2016-04" db="EMBL/GenBank/DDBJ databases">
        <title>Multiple horizontal gene transfer events from other fungi enriched the ability of the initially mycotrophic fungus Trichoderma (Ascomycota) to feed on dead plant biomass.</title>
        <authorList>
            <person name="Atanasova L."/>
            <person name="Chenthamara K."/>
            <person name="Zhang J."/>
            <person name="Grujic M."/>
            <person name="Henrissat B."/>
            <person name="Kuo A."/>
            <person name="Aertz A."/>
            <person name="Salamov A."/>
            <person name="Lipzen A."/>
            <person name="Labutti K."/>
            <person name="Barry K."/>
            <person name="Miao Y."/>
            <person name="Rahimi M.J."/>
            <person name="Shen Q."/>
            <person name="Grigoriev I.V."/>
            <person name="Kubicek C.P."/>
            <person name="Druzhinina I.S."/>
        </authorList>
    </citation>
    <scope>NUCLEOTIDE SEQUENCE [LARGE SCALE GENOMIC DNA]</scope>
    <source>
        <strain evidence="8 9">NJAU 4742</strain>
    </source>
</reference>
<accession>A0A1T3CP48</accession>
<feature type="domain" description="GPI inositol-deacylase winged helix" evidence="6">
    <location>
        <begin position="694"/>
        <end position="765"/>
    </location>
</feature>
<feature type="repeat" description="ANK" evidence="4">
    <location>
        <begin position="1100"/>
        <end position="1132"/>
    </location>
</feature>
<evidence type="ECO:0000256" key="4">
    <source>
        <dbReference type="PROSITE-ProRule" id="PRU00023"/>
    </source>
</evidence>
<dbReference type="PANTHER" id="PTHR24161">
    <property type="entry name" value="ANK_REP_REGION DOMAIN-CONTAINING PROTEIN-RELATED"/>
    <property type="match status" value="1"/>
</dbReference>
<evidence type="ECO:0000259" key="7">
    <source>
        <dbReference type="Pfam" id="PF24883"/>
    </source>
</evidence>
<feature type="repeat" description="ANK" evidence="4">
    <location>
        <begin position="1399"/>
        <end position="1431"/>
    </location>
</feature>
<feature type="repeat" description="ANK" evidence="4">
    <location>
        <begin position="866"/>
        <end position="899"/>
    </location>
</feature>
<feature type="compositionally biased region" description="Basic and acidic residues" evidence="5">
    <location>
        <begin position="1687"/>
        <end position="1697"/>
    </location>
</feature>
<comment type="caution">
    <text evidence="8">The sequence shown here is derived from an EMBL/GenBank/DDBJ whole genome shotgun (WGS) entry which is preliminary data.</text>
</comment>
<feature type="repeat" description="ANK" evidence="4">
    <location>
        <begin position="1498"/>
        <end position="1530"/>
    </location>
</feature>